<accession>A0ABQ9J8B2</accession>
<dbReference type="EMBL" id="JAPWTJ010001003">
    <property type="protein sequence ID" value="KAJ8974401.1"/>
    <property type="molecule type" value="Genomic_DNA"/>
</dbReference>
<feature type="non-terminal residue" evidence="1">
    <location>
        <position position="232"/>
    </location>
</feature>
<protein>
    <submittedName>
        <fullName evidence="1">Uncharacterized protein</fullName>
    </submittedName>
</protein>
<keyword evidence="2" id="KW-1185">Reference proteome</keyword>
<dbReference type="Proteomes" id="UP001162164">
    <property type="component" value="Unassembled WGS sequence"/>
</dbReference>
<gene>
    <name evidence="1" type="ORF">NQ317_011245</name>
</gene>
<organism evidence="1 2">
    <name type="scientific">Molorchus minor</name>
    <dbReference type="NCBI Taxonomy" id="1323400"/>
    <lineage>
        <taxon>Eukaryota</taxon>
        <taxon>Metazoa</taxon>
        <taxon>Ecdysozoa</taxon>
        <taxon>Arthropoda</taxon>
        <taxon>Hexapoda</taxon>
        <taxon>Insecta</taxon>
        <taxon>Pterygota</taxon>
        <taxon>Neoptera</taxon>
        <taxon>Endopterygota</taxon>
        <taxon>Coleoptera</taxon>
        <taxon>Polyphaga</taxon>
        <taxon>Cucujiformia</taxon>
        <taxon>Chrysomeloidea</taxon>
        <taxon>Cerambycidae</taxon>
        <taxon>Lamiinae</taxon>
        <taxon>Monochamini</taxon>
        <taxon>Molorchus</taxon>
    </lineage>
</organism>
<proteinExistence type="predicted"/>
<reference evidence="1" key="1">
    <citation type="journal article" date="2023" name="Insect Mol. Biol.">
        <title>Genome sequencing provides insights into the evolution of gene families encoding plant cell wall-degrading enzymes in longhorned beetles.</title>
        <authorList>
            <person name="Shin N.R."/>
            <person name="Okamura Y."/>
            <person name="Kirsch R."/>
            <person name="Pauchet Y."/>
        </authorList>
    </citation>
    <scope>NUCLEOTIDE SEQUENCE</scope>
    <source>
        <strain evidence="1">MMC_N1</strain>
    </source>
</reference>
<sequence>MEEYKSLGHMSKIENETEAPNYYFPYHAVYKDDSITTKIRIVFNGSAKSSSGYSLNDLQFIGPAIQNDIMCQRCILIHPSDRKFQQIVWRNAPDSNLDVFQINTVTYGTASAPYLALRCIKELSKLNSRSFHLLERYTSVDSLFLVYLMHLEREKTYRDDCISGFKTEQEAIERCKEISVIMTSAGFKLRKWRSNSAYILSNLSDTKDPLSTLKFEDQDIKTLGIQWSCESD</sequence>
<evidence type="ECO:0000313" key="2">
    <source>
        <dbReference type="Proteomes" id="UP001162164"/>
    </source>
</evidence>
<comment type="caution">
    <text evidence="1">The sequence shown here is derived from an EMBL/GenBank/DDBJ whole genome shotgun (WGS) entry which is preliminary data.</text>
</comment>
<dbReference type="PANTHER" id="PTHR47331:SF1">
    <property type="entry name" value="GAG-LIKE PROTEIN"/>
    <property type="match status" value="1"/>
</dbReference>
<evidence type="ECO:0000313" key="1">
    <source>
        <dbReference type="EMBL" id="KAJ8974401.1"/>
    </source>
</evidence>
<name>A0ABQ9J8B2_9CUCU</name>
<dbReference type="PANTHER" id="PTHR47331">
    <property type="entry name" value="PHD-TYPE DOMAIN-CONTAINING PROTEIN"/>
    <property type="match status" value="1"/>
</dbReference>